<evidence type="ECO:0000313" key="3">
    <source>
        <dbReference type="Proteomes" id="UP001233172"/>
    </source>
</evidence>
<keyword evidence="1 2" id="KW-0812">Transmembrane</keyword>
<comment type="caution">
    <text evidence="2">The sequence shown here is derived from an EMBL/GenBank/DDBJ whole genome shotgun (WGS) entry which is preliminary data.</text>
</comment>
<keyword evidence="1" id="KW-1133">Transmembrane helix</keyword>
<reference evidence="2" key="1">
    <citation type="journal article" date="2023" name="PLoS Negl. Trop. Dis.">
        <title>A genome sequence for Biomphalaria pfeifferi, the major vector snail for the human-infecting parasite Schistosoma mansoni.</title>
        <authorList>
            <person name="Bu L."/>
            <person name="Lu L."/>
            <person name="Laidemitt M.R."/>
            <person name="Zhang S.M."/>
            <person name="Mutuku M."/>
            <person name="Mkoji G."/>
            <person name="Steinauer M."/>
            <person name="Loker E.S."/>
        </authorList>
    </citation>
    <scope>NUCLEOTIDE SEQUENCE</scope>
    <source>
        <strain evidence="2">KasaAsao</strain>
    </source>
</reference>
<gene>
    <name evidence="2" type="ORF">Bpfe_003608</name>
</gene>
<evidence type="ECO:0000256" key="1">
    <source>
        <dbReference type="SAM" id="Phobius"/>
    </source>
</evidence>
<name>A0AAD8FK44_BIOPF</name>
<protein>
    <submittedName>
        <fullName evidence="2">Polymorphic transmembrane cluster 2 transmembrane protein 11</fullName>
    </submittedName>
</protein>
<proteinExistence type="predicted"/>
<dbReference type="EMBL" id="JASAOG010000009">
    <property type="protein sequence ID" value="KAK0066873.1"/>
    <property type="molecule type" value="Genomic_DNA"/>
</dbReference>
<evidence type="ECO:0000313" key="2">
    <source>
        <dbReference type="EMBL" id="KAK0066873.1"/>
    </source>
</evidence>
<dbReference type="AlphaFoldDB" id="A0AAD8FK44"/>
<feature type="transmembrane region" description="Helical" evidence="1">
    <location>
        <begin position="235"/>
        <end position="260"/>
    </location>
</feature>
<keyword evidence="3" id="KW-1185">Reference proteome</keyword>
<sequence length="411" mass="46940">MVVKQSIHTLFIVTLPIILTDHFNLKCDPVHELSKDDAVLSLEITNFTKPFVTISKQNTDLLSCDKGGCFPMNCFNPFIINFNNKTWFENNTLIITISINGSWREQKKNNSAIGNWEFSFPDWDTQTCKLETYAIYDGPNCSNTCLQDYSNITCFLTKVYPEALCHFNLSHEIGKLTNIAYQNVDYVYDYKLYYNTSCTITLPNNVTQNITVTMYPNVTGKSDDKKYGKSATIKIVVILTNIICFSVVIAIGITVSILHFRKTRGYDVENKYLVSIGLNNADPYLHIVTEIDNLDIYSVIDLVNPKCTSEIIDPYSKVKESNTQSRKVSGYKEIHVKNLKQNLDNDFYVNFHNATGVKDSNGKDTNMQKKALTMPRETMHPIQLKRVVINDTQYTLVHTDSISPYMSKLLY</sequence>
<reference evidence="2" key="2">
    <citation type="submission" date="2023-04" db="EMBL/GenBank/DDBJ databases">
        <authorList>
            <person name="Bu L."/>
            <person name="Lu L."/>
            <person name="Laidemitt M.R."/>
            <person name="Zhang S.M."/>
            <person name="Mutuku M."/>
            <person name="Mkoji G."/>
            <person name="Steinauer M."/>
            <person name="Loker E.S."/>
        </authorList>
    </citation>
    <scope>NUCLEOTIDE SEQUENCE</scope>
    <source>
        <strain evidence="2">KasaAsao</strain>
        <tissue evidence="2">Whole Snail</tissue>
    </source>
</reference>
<keyword evidence="1" id="KW-0472">Membrane</keyword>
<dbReference type="Proteomes" id="UP001233172">
    <property type="component" value="Unassembled WGS sequence"/>
</dbReference>
<organism evidence="2 3">
    <name type="scientific">Biomphalaria pfeifferi</name>
    <name type="common">Bloodfluke planorb</name>
    <name type="synonym">Freshwater snail</name>
    <dbReference type="NCBI Taxonomy" id="112525"/>
    <lineage>
        <taxon>Eukaryota</taxon>
        <taxon>Metazoa</taxon>
        <taxon>Spiralia</taxon>
        <taxon>Lophotrochozoa</taxon>
        <taxon>Mollusca</taxon>
        <taxon>Gastropoda</taxon>
        <taxon>Heterobranchia</taxon>
        <taxon>Euthyneura</taxon>
        <taxon>Panpulmonata</taxon>
        <taxon>Hygrophila</taxon>
        <taxon>Lymnaeoidea</taxon>
        <taxon>Planorbidae</taxon>
        <taxon>Biomphalaria</taxon>
    </lineage>
</organism>
<accession>A0AAD8FK44</accession>